<comment type="caution">
    <text evidence="1">The sequence shown here is derived from an EMBL/GenBank/DDBJ whole genome shotgun (WGS) entry which is preliminary data.</text>
</comment>
<organism evidence="1 2">
    <name type="scientific">Lithospermum erythrorhizon</name>
    <name type="common">Purple gromwell</name>
    <name type="synonym">Lithospermum officinale var. erythrorhizon</name>
    <dbReference type="NCBI Taxonomy" id="34254"/>
    <lineage>
        <taxon>Eukaryota</taxon>
        <taxon>Viridiplantae</taxon>
        <taxon>Streptophyta</taxon>
        <taxon>Embryophyta</taxon>
        <taxon>Tracheophyta</taxon>
        <taxon>Spermatophyta</taxon>
        <taxon>Magnoliopsida</taxon>
        <taxon>eudicotyledons</taxon>
        <taxon>Gunneridae</taxon>
        <taxon>Pentapetalae</taxon>
        <taxon>asterids</taxon>
        <taxon>lamiids</taxon>
        <taxon>Boraginales</taxon>
        <taxon>Boraginaceae</taxon>
        <taxon>Boraginoideae</taxon>
        <taxon>Lithospermeae</taxon>
        <taxon>Lithospermum</taxon>
    </lineage>
</organism>
<gene>
    <name evidence="1" type="ORF">LIER_28805</name>
</gene>
<name>A0AAV3RKP5_LITER</name>
<evidence type="ECO:0000313" key="1">
    <source>
        <dbReference type="EMBL" id="GAA0175678.1"/>
    </source>
</evidence>
<reference evidence="1 2" key="1">
    <citation type="submission" date="2024-01" db="EMBL/GenBank/DDBJ databases">
        <title>The complete chloroplast genome sequence of Lithospermum erythrorhizon: insights into the phylogenetic relationship among Boraginaceae species and the maternal lineages of purple gromwells.</title>
        <authorList>
            <person name="Okada T."/>
            <person name="Watanabe K."/>
        </authorList>
    </citation>
    <scope>NUCLEOTIDE SEQUENCE [LARGE SCALE GENOMIC DNA]</scope>
</reference>
<proteinExistence type="predicted"/>
<sequence length="72" mass="8274">MTCTKKIGYMFSLFAKEHSNGGWSLVVKHGCHNHDFPTYAEGHPLGRLSKDEYEEVCEAKKSSMRLITYFQC</sequence>
<keyword evidence="2" id="KW-1185">Reference proteome</keyword>
<evidence type="ECO:0000313" key="2">
    <source>
        <dbReference type="Proteomes" id="UP001454036"/>
    </source>
</evidence>
<dbReference type="EMBL" id="BAABME010009715">
    <property type="protein sequence ID" value="GAA0175678.1"/>
    <property type="molecule type" value="Genomic_DNA"/>
</dbReference>
<accession>A0AAV3RKP5</accession>
<dbReference type="AlphaFoldDB" id="A0AAV3RKP5"/>
<dbReference type="Proteomes" id="UP001454036">
    <property type="component" value="Unassembled WGS sequence"/>
</dbReference>
<protein>
    <submittedName>
        <fullName evidence="1">Uncharacterized protein</fullName>
    </submittedName>
</protein>